<gene>
    <name evidence="1" type="ORF">ACFFGV_20245</name>
</gene>
<sequence>MTNKIAELIEIKSAYSTQVNLREEYSDDSVNIERMERYMPIRSHRDAFEKIANGLIQKDNKRFYLLTGSYGTGKSHLCLMAANYLSTPSNTPEIEAFFNNFKSMAEEDKENTSNLERLKSVRKNKKFLVCICDYDSNDSFMEIILKSILSALTREGIDSRKVESPYKEAIRKIKEWSDYSDQSFFNRFKDQLSSKLPGTTVNQFIMSIEKNLDTGMLEVFKEIHKNITTVDFVFDKNNLVDIVKEITSSNYFNENFSGIAIIFDEFDYVLKSKRFDLHIFQSFGEYCAKSFLNNAPVIMLATGHRSFVSYKNHYNDEDFSVVSNRVEEISLLTEGFEDIIAAIVLPKKDSLLWNEYITPNRQIFDTLTHSCIEYGIFEHLKGSPRKLRKKIVENIYPMHPMATYVLLEISKQIGSNNRSVFTFFTQHRQKGSYNWFIDNFDIVNENNNLNFYTVDFVLDYFGDLISSDNKELTDTVKNFIRNYESSLREWKKVNLKNKDLKDDLFNENEKLVEKILKTLVLFNISNIVTNEENILFGLNANAFEDQKRKIKSLLNYLVKNQVLYYNRQTTTYEFRKSDIIDVNSIIEDYVSKEENFNINVTEELYSLGKVREYQELYKAFKEEFLEGKSYNRQWNEDKRFLRKFVTINDIESSKFYHNLADNFNKETYEGLAIICICETKDECERAKEIAKTNKNLRIIVGVPSHPLPIKENMVRYLGTKTSFDYDQLSEQEKTYVKDKRNSIVEDITSTIKQYSSDSNLNWFGSEGLILGTDTRYENQPVSLTLERIYDGKRTRIKQSDINKVHSNEKTALKSVKDAVNRLLNMDAQISWDTQKSEDTADIRYFKKVLHAGNVLNVIESNETINIGKINKDKQKFEENIPVLSRLFEEIDDNHRGVSVKELIDICDEYGAGEVAKSLYISIIIRYFSGSLFVKKSSNGDFLSLKNYEDFHDVFITKNYSNAIVEIIEFTDDEINLINNIYGVFENITLNENITVEKCFNVLRNWYESLPAVCKVKNYYDNEQEQKLIDVFSTMNSVPPQTFILVKLQTIIGSDESNMIDSPISEEIVNILQLAKLTMPKTILKVKEIIYQNVLILFENTDVPTFKDKDLEEALVNWFESLTEVQKDISNPKHNSESRELVSILSNVISVQKTLLEDIPTAFDLQCVHEWKVDKLQDLIVKLRYAKKHTEENVVDVEDPDITFDSSWLESIENNEKVYYFKEGSYLTISVPKSHIVLQCTFDGSNPKNVTGAMKIKDSLDYFPDFDQVTLKVVSKDHENRYGNVRIYKLRASKLKFAAQKKVKEQQLGYSFDNELTSDLQVQEDYIYIPGIPHDDASLELCIGSVIDIAKKEHGVDDREIFKVLNRIIKRMQDSSE</sequence>
<comment type="caution">
    <text evidence="1">The sequence shown here is derived from an EMBL/GenBank/DDBJ whole genome shotgun (WGS) entry which is preliminary data.</text>
</comment>
<evidence type="ECO:0000313" key="2">
    <source>
        <dbReference type="Proteomes" id="UP001589836"/>
    </source>
</evidence>
<dbReference type="SUPFAM" id="SSF52540">
    <property type="entry name" value="P-loop containing nucleoside triphosphate hydrolases"/>
    <property type="match status" value="1"/>
</dbReference>
<protein>
    <recommendedName>
        <fullName evidence="3">ATP-binding protein</fullName>
    </recommendedName>
</protein>
<dbReference type="RefSeq" id="WP_377351726.1">
    <property type="nucleotide sequence ID" value="NZ_JBHLTP010000023.1"/>
</dbReference>
<organism evidence="1 2">
    <name type="scientific">Pontibacillus salicampi</name>
    <dbReference type="NCBI Taxonomy" id="1449801"/>
    <lineage>
        <taxon>Bacteria</taxon>
        <taxon>Bacillati</taxon>
        <taxon>Bacillota</taxon>
        <taxon>Bacilli</taxon>
        <taxon>Bacillales</taxon>
        <taxon>Bacillaceae</taxon>
        <taxon>Pontibacillus</taxon>
    </lineage>
</organism>
<reference evidence="1 2" key="1">
    <citation type="submission" date="2024-09" db="EMBL/GenBank/DDBJ databases">
        <authorList>
            <person name="Sun Q."/>
            <person name="Mori K."/>
        </authorList>
    </citation>
    <scope>NUCLEOTIDE SEQUENCE [LARGE SCALE GENOMIC DNA]</scope>
    <source>
        <strain evidence="1 2">NCAIM B.02529</strain>
    </source>
</reference>
<dbReference type="EMBL" id="JBHLTP010000023">
    <property type="protein sequence ID" value="MFC0525911.1"/>
    <property type="molecule type" value="Genomic_DNA"/>
</dbReference>
<dbReference type="Gene3D" id="3.40.50.300">
    <property type="entry name" value="P-loop containing nucleotide triphosphate hydrolases"/>
    <property type="match status" value="1"/>
</dbReference>
<proteinExistence type="predicted"/>
<dbReference type="InterPro" id="IPR027417">
    <property type="entry name" value="P-loop_NTPase"/>
</dbReference>
<accession>A0ABV6LU24</accession>
<evidence type="ECO:0008006" key="3">
    <source>
        <dbReference type="Google" id="ProtNLM"/>
    </source>
</evidence>
<evidence type="ECO:0000313" key="1">
    <source>
        <dbReference type="EMBL" id="MFC0525911.1"/>
    </source>
</evidence>
<keyword evidence="2" id="KW-1185">Reference proteome</keyword>
<dbReference type="Proteomes" id="UP001589836">
    <property type="component" value="Unassembled WGS sequence"/>
</dbReference>
<name>A0ABV6LU24_9BACI</name>